<comment type="caution">
    <text evidence="1">The sequence shown here is derived from an EMBL/GenBank/DDBJ whole genome shotgun (WGS) entry which is preliminary data.</text>
</comment>
<dbReference type="Pfam" id="PF19553">
    <property type="entry name" value="DUF6076"/>
    <property type="match status" value="1"/>
</dbReference>
<dbReference type="AlphaFoldDB" id="A0A6N8I3U1"/>
<dbReference type="OrthoDB" id="1816313at2"/>
<evidence type="ECO:0000313" key="2">
    <source>
        <dbReference type="Proteomes" id="UP000469440"/>
    </source>
</evidence>
<organism evidence="1 2">
    <name type="scientific">Caproicibacter fermentans</name>
    <dbReference type="NCBI Taxonomy" id="2576756"/>
    <lineage>
        <taxon>Bacteria</taxon>
        <taxon>Bacillati</taxon>
        <taxon>Bacillota</taxon>
        <taxon>Clostridia</taxon>
        <taxon>Eubacteriales</taxon>
        <taxon>Acutalibacteraceae</taxon>
        <taxon>Caproicibacter</taxon>
    </lineage>
</organism>
<accession>A0A6N8I3U1</accession>
<dbReference type="Proteomes" id="UP000469440">
    <property type="component" value="Unassembled WGS sequence"/>
</dbReference>
<reference evidence="1 2" key="1">
    <citation type="submission" date="2019-09" db="EMBL/GenBank/DDBJ databases">
        <title>Genome sequence of Clostridium sp. EA1.</title>
        <authorList>
            <person name="Poehlein A."/>
            <person name="Bengelsdorf F.R."/>
            <person name="Daniel R."/>
        </authorList>
    </citation>
    <scope>NUCLEOTIDE SEQUENCE [LARGE SCALE GENOMIC DNA]</scope>
    <source>
        <strain evidence="1 2">EA1</strain>
    </source>
</reference>
<gene>
    <name evidence="1" type="ORF">CAFE_31440</name>
</gene>
<dbReference type="EMBL" id="VWXL01000095">
    <property type="protein sequence ID" value="MVB12407.1"/>
    <property type="molecule type" value="Genomic_DNA"/>
</dbReference>
<protein>
    <submittedName>
        <fullName evidence="1">Uncharacterized protein</fullName>
    </submittedName>
</protein>
<name>A0A6N8I3U1_9FIRM</name>
<dbReference type="InterPro" id="IPR045722">
    <property type="entry name" value="DUF6076"/>
</dbReference>
<keyword evidence="2" id="KW-1185">Reference proteome</keyword>
<sequence length="317" mass="37850">MRYTYKVWVADGKEYFEYGNEQKKKKDLPFGTSLMELLYLDVWAYGDLFDGMGKAIMELYSSKEQRYADEVLAALDTIVPQHIYFELLRLEWRDRLEQAKRQNYESIAGLLPRKELTHISSNLHTMQEQIKTLFSHVLDLDTSPKEPVQKKMVRYYNYRGDDQLNTFQFQPQPMSFEVIDRKTFTEVLYPKNIYDMIDYFVREFVKREQSVRICKNCGKYFALSGRSDAEYCSRPIDDKGRTCRGVGSIKAWTEKRKDDDVFKVYRREYKKRFGWIRAGKIEQEEFYAWSEKAREQKAKCNAGEISLQEFVRWLTNS</sequence>
<evidence type="ECO:0000313" key="1">
    <source>
        <dbReference type="EMBL" id="MVB12407.1"/>
    </source>
</evidence>
<proteinExistence type="predicted"/>
<dbReference type="RefSeq" id="WP_156991166.1">
    <property type="nucleotide sequence ID" value="NZ_VWXL01000095.1"/>
</dbReference>